<accession>A0A9Q0AQM7</accession>
<protein>
    <recommendedName>
        <fullName evidence="7">Ima1 N-terminal domain-containing protein</fullName>
    </recommendedName>
</protein>
<feature type="compositionally biased region" description="Polar residues" evidence="6">
    <location>
        <begin position="414"/>
        <end position="426"/>
    </location>
</feature>
<keyword evidence="9" id="KW-1185">Reference proteome</keyword>
<dbReference type="InterPro" id="IPR018617">
    <property type="entry name" value="Ima1_N"/>
</dbReference>
<dbReference type="PANTHER" id="PTHR28538">
    <property type="entry name" value="INTEGRAL INNER NUCLEAR MEMBRANE PROTEIN IMA1"/>
    <property type="match status" value="1"/>
</dbReference>
<evidence type="ECO:0000259" key="7">
    <source>
        <dbReference type="Pfam" id="PF09779"/>
    </source>
</evidence>
<dbReference type="GO" id="GO:0034992">
    <property type="term" value="C:microtubule organizing center attachment site"/>
    <property type="evidence" value="ECO:0007669"/>
    <property type="project" value="TreeGrafter"/>
</dbReference>
<keyword evidence="3" id="KW-1133">Transmembrane helix</keyword>
<dbReference type="AlphaFoldDB" id="A0A9Q0AQM7"/>
<feature type="domain" description="Ima1 N-terminal" evidence="7">
    <location>
        <begin position="13"/>
        <end position="153"/>
    </location>
</feature>
<feature type="region of interest" description="Disordered" evidence="6">
    <location>
        <begin position="47"/>
        <end position="68"/>
    </location>
</feature>
<comment type="caution">
    <text evidence="8">The sequence shown here is derived from an EMBL/GenBank/DDBJ whole genome shotgun (WGS) entry which is preliminary data.</text>
</comment>
<feature type="region of interest" description="Disordered" evidence="6">
    <location>
        <begin position="365"/>
        <end position="394"/>
    </location>
</feature>
<feature type="compositionally biased region" description="Polar residues" evidence="6">
    <location>
        <begin position="385"/>
        <end position="394"/>
    </location>
</feature>
<dbReference type="Proteomes" id="UP000829685">
    <property type="component" value="Unassembled WGS sequence"/>
</dbReference>
<keyword evidence="2" id="KW-0812">Transmembrane</keyword>
<proteinExistence type="predicted"/>
<dbReference type="GO" id="GO:0005637">
    <property type="term" value="C:nuclear inner membrane"/>
    <property type="evidence" value="ECO:0007669"/>
    <property type="project" value="UniProtKB-SubCell"/>
</dbReference>
<evidence type="ECO:0000256" key="3">
    <source>
        <dbReference type="ARBA" id="ARBA00022989"/>
    </source>
</evidence>
<feature type="compositionally biased region" description="Polar residues" evidence="6">
    <location>
        <begin position="435"/>
        <end position="447"/>
    </location>
</feature>
<sequence>MAPLLRSRRKNLACHYCGRRSDLQFNGQSSFDCKYCDATNWLDEQGGIADPPATSLTSDGGSPAPRFIPRTIRQRSMSPTSRPVASPTTTSGSIFCAKCQRNQEILTSVLKEYELPDDPRDPEYAVRVKKFGPYKRGFEARYPQVCAECEPKVQQQLQKASYTAKTDYLRRMMDRTKAHRHEVKKRGALDYVDLAGRWTWQAALILQLVWHATVLCCLLAEHEGGTPKEHWSIAYLRKASLLVSTRFPHQDRFVSWAFNLGLRQWYSYQVGFVLIRCVCLFISQYKDAKGITAMNQLGAHLFIAGFTIYVYRVAGKSIRTDNTPLFGSHASTRSNFQVSPPPRPREFTNDLGGILDEISFSANENAPKPSTSFSSTNPASSFGSQGSTLGSSSIVPVKPYRRDLGIGSLGLADTPTTPQQPDQSMQYGEEMDWSPSGSQHRAFSTHNPYKVKNPNPRFNDLPIEPKPGAFWYKVPPAPVNPAQKLRNPPMKPIIRESPKEAPENFFKKPARTLDLGSNPRNESSFTLRDPQFYAPGPKNDPTDGLSNMMGSFSISPSPDDRAAATRRNAGSSAFAANGVPAEDPNRTKGRMAELIILFAALWTWVTALGTPETYGPTLALGAMGACLLISMRLTLDLHVDAQIKDGEKYSVLRLSWPNLCAHLGMIQVVASLVLMWRIWSSSEGHITCGVHGNALLGVVVAHQVWQVFL</sequence>
<name>A0A9Q0AQM7_9PEZI</name>
<dbReference type="InterPro" id="IPR042321">
    <property type="entry name" value="Ima1"/>
</dbReference>
<comment type="subcellular location">
    <subcellularLocation>
        <location evidence="1">Nucleus inner membrane</location>
        <topology evidence="1">Multi-pass membrane protein</topology>
    </subcellularLocation>
</comment>
<evidence type="ECO:0000256" key="1">
    <source>
        <dbReference type="ARBA" id="ARBA00004473"/>
    </source>
</evidence>
<dbReference type="EMBL" id="JAFIMR010000015">
    <property type="protein sequence ID" value="KAI1869479.1"/>
    <property type="molecule type" value="Genomic_DNA"/>
</dbReference>
<dbReference type="Pfam" id="PF09779">
    <property type="entry name" value="Ima1_N"/>
    <property type="match status" value="1"/>
</dbReference>
<dbReference type="GO" id="GO:0044732">
    <property type="term" value="C:mitotic spindle pole body"/>
    <property type="evidence" value="ECO:0007669"/>
    <property type="project" value="TreeGrafter"/>
</dbReference>
<gene>
    <name evidence="8" type="ORF">JX265_006569</name>
</gene>
<feature type="compositionally biased region" description="Low complexity" evidence="6">
    <location>
        <begin position="369"/>
        <end position="384"/>
    </location>
</feature>
<evidence type="ECO:0000256" key="6">
    <source>
        <dbReference type="SAM" id="MobiDB-lite"/>
    </source>
</evidence>
<reference evidence="8" key="1">
    <citation type="submission" date="2021-03" db="EMBL/GenBank/DDBJ databases">
        <title>Revisited historic fungal species revealed as producer of novel bioactive compounds through whole genome sequencing and comparative genomics.</title>
        <authorList>
            <person name="Vignolle G.A."/>
            <person name="Hochenegger N."/>
            <person name="Mach R.L."/>
            <person name="Mach-Aigner A.R."/>
            <person name="Javad Rahimi M."/>
            <person name="Salim K.A."/>
            <person name="Chan C.M."/>
            <person name="Lim L.B.L."/>
            <person name="Cai F."/>
            <person name="Druzhinina I.S."/>
            <person name="U'Ren J.M."/>
            <person name="Derntl C."/>
        </authorList>
    </citation>
    <scope>NUCLEOTIDE SEQUENCE</scope>
    <source>
        <strain evidence="8">TUCIM 5799</strain>
    </source>
</reference>
<dbReference type="GO" id="GO:0071765">
    <property type="term" value="P:nuclear inner membrane organization"/>
    <property type="evidence" value="ECO:0007669"/>
    <property type="project" value="InterPro"/>
</dbReference>
<dbReference type="GO" id="GO:0034506">
    <property type="term" value="C:chromosome, centromeric core domain"/>
    <property type="evidence" value="ECO:0007669"/>
    <property type="project" value="TreeGrafter"/>
</dbReference>
<organism evidence="8 9">
    <name type="scientific">Neoarthrinium moseri</name>
    <dbReference type="NCBI Taxonomy" id="1658444"/>
    <lineage>
        <taxon>Eukaryota</taxon>
        <taxon>Fungi</taxon>
        <taxon>Dikarya</taxon>
        <taxon>Ascomycota</taxon>
        <taxon>Pezizomycotina</taxon>
        <taxon>Sordariomycetes</taxon>
        <taxon>Xylariomycetidae</taxon>
        <taxon>Amphisphaeriales</taxon>
        <taxon>Apiosporaceae</taxon>
        <taxon>Neoarthrinium</taxon>
    </lineage>
</organism>
<dbReference type="PANTHER" id="PTHR28538:SF1">
    <property type="entry name" value="INTEGRAL INNER NUCLEAR MEMBRANE PROTEIN IMA1"/>
    <property type="match status" value="1"/>
</dbReference>
<keyword evidence="5" id="KW-0539">Nucleus</keyword>
<evidence type="ECO:0000256" key="2">
    <source>
        <dbReference type="ARBA" id="ARBA00022692"/>
    </source>
</evidence>
<feature type="region of interest" description="Disordered" evidence="6">
    <location>
        <begin position="406"/>
        <end position="455"/>
    </location>
</feature>
<feature type="region of interest" description="Disordered" evidence="6">
    <location>
        <begin position="510"/>
        <end position="569"/>
    </location>
</feature>
<keyword evidence="4" id="KW-0472">Membrane</keyword>
<evidence type="ECO:0000256" key="5">
    <source>
        <dbReference type="ARBA" id="ARBA00023242"/>
    </source>
</evidence>
<feature type="compositionally biased region" description="Polar residues" evidence="6">
    <location>
        <begin position="544"/>
        <end position="556"/>
    </location>
</feature>
<evidence type="ECO:0000313" key="8">
    <source>
        <dbReference type="EMBL" id="KAI1869479.1"/>
    </source>
</evidence>
<evidence type="ECO:0000313" key="9">
    <source>
        <dbReference type="Proteomes" id="UP000829685"/>
    </source>
</evidence>
<evidence type="ECO:0000256" key="4">
    <source>
        <dbReference type="ARBA" id="ARBA00023136"/>
    </source>
</evidence>